<proteinExistence type="predicted"/>
<reference evidence="1" key="1">
    <citation type="submission" date="2022-07" db="EMBL/GenBank/DDBJ databases">
        <authorList>
            <person name="Macas J."/>
            <person name="Novak P."/>
            <person name="Neumann P."/>
        </authorList>
    </citation>
    <scope>NUCLEOTIDE SEQUENCE</scope>
</reference>
<sequence>MPLNVKHFLPSLCCPASTPFKVGSMGRHLFVDQLSYHPAITIASFNPSEKLESRMWRHLSSGFLQLLPLLNFIPAILSPVHRILFFQLLLAIYLEFQSHVPSSPCFSSFLQS</sequence>
<evidence type="ECO:0000313" key="2">
    <source>
        <dbReference type="Proteomes" id="UP001152523"/>
    </source>
</evidence>
<evidence type="ECO:0000313" key="1">
    <source>
        <dbReference type="EMBL" id="CAH9141643.1"/>
    </source>
</evidence>
<dbReference type="Proteomes" id="UP001152523">
    <property type="component" value="Unassembled WGS sequence"/>
</dbReference>
<organism evidence="1 2">
    <name type="scientific">Cuscuta epithymum</name>
    <dbReference type="NCBI Taxonomy" id="186058"/>
    <lineage>
        <taxon>Eukaryota</taxon>
        <taxon>Viridiplantae</taxon>
        <taxon>Streptophyta</taxon>
        <taxon>Embryophyta</taxon>
        <taxon>Tracheophyta</taxon>
        <taxon>Spermatophyta</taxon>
        <taxon>Magnoliopsida</taxon>
        <taxon>eudicotyledons</taxon>
        <taxon>Gunneridae</taxon>
        <taxon>Pentapetalae</taxon>
        <taxon>asterids</taxon>
        <taxon>lamiids</taxon>
        <taxon>Solanales</taxon>
        <taxon>Convolvulaceae</taxon>
        <taxon>Cuscuteae</taxon>
        <taxon>Cuscuta</taxon>
        <taxon>Cuscuta subgen. Cuscuta</taxon>
    </lineage>
</organism>
<comment type="caution">
    <text evidence="1">The sequence shown here is derived from an EMBL/GenBank/DDBJ whole genome shotgun (WGS) entry which is preliminary data.</text>
</comment>
<dbReference type="AlphaFoldDB" id="A0AAV0G1N9"/>
<name>A0AAV0G1N9_9ASTE</name>
<keyword evidence="2" id="KW-1185">Reference proteome</keyword>
<gene>
    <name evidence="1" type="ORF">CEPIT_LOCUS39282</name>
</gene>
<protein>
    <submittedName>
        <fullName evidence="1">Uncharacterized protein</fullName>
    </submittedName>
</protein>
<accession>A0AAV0G1N9</accession>
<dbReference type="EMBL" id="CAMAPF010001032">
    <property type="protein sequence ID" value="CAH9141643.1"/>
    <property type="molecule type" value="Genomic_DNA"/>
</dbReference>